<evidence type="ECO:0000256" key="5">
    <source>
        <dbReference type="ARBA" id="ARBA00023211"/>
    </source>
</evidence>
<keyword evidence="2 8" id="KW-0031">Aminopeptidase</keyword>
<feature type="domain" description="Peptidase M17 peptidase B-like N-terminal" evidence="7">
    <location>
        <begin position="6"/>
        <end position="81"/>
    </location>
</feature>
<dbReference type="EMBL" id="UGYN01000002">
    <property type="protein sequence ID" value="SUI75994.1"/>
    <property type="molecule type" value="Genomic_DNA"/>
</dbReference>
<evidence type="ECO:0000313" key="9">
    <source>
        <dbReference type="Proteomes" id="UP000255529"/>
    </source>
</evidence>
<dbReference type="Proteomes" id="UP000255529">
    <property type="component" value="Unassembled WGS sequence"/>
</dbReference>
<evidence type="ECO:0000256" key="4">
    <source>
        <dbReference type="ARBA" id="ARBA00022801"/>
    </source>
</evidence>
<dbReference type="EC" id="3.4.11.23" evidence="8"/>
<proteinExistence type="inferred from homology"/>
<dbReference type="PANTHER" id="PTHR11963">
    <property type="entry name" value="LEUCINE AMINOPEPTIDASE-RELATED"/>
    <property type="match status" value="1"/>
</dbReference>
<evidence type="ECO:0000256" key="1">
    <source>
        <dbReference type="ARBA" id="ARBA00009528"/>
    </source>
</evidence>
<accession>A0A380A8H2</accession>
<reference evidence="8 9" key="1">
    <citation type="submission" date="2018-06" db="EMBL/GenBank/DDBJ databases">
        <authorList>
            <consortium name="Pathogen Informatics"/>
            <person name="Doyle S."/>
        </authorList>
    </citation>
    <scope>NUCLEOTIDE SEQUENCE [LARGE SCALE GENOMIC DNA]</scope>
    <source>
        <strain evidence="8 9">NCTC11544</strain>
    </source>
</reference>
<protein>
    <submittedName>
        <fullName evidence="8">Peptidase B</fullName>
        <ecNumber evidence="8">3.4.11.23</ecNumber>
    </submittedName>
</protein>
<evidence type="ECO:0000256" key="2">
    <source>
        <dbReference type="ARBA" id="ARBA00022438"/>
    </source>
</evidence>
<keyword evidence="4 8" id="KW-0378">Hydrolase</keyword>
<evidence type="ECO:0000259" key="7">
    <source>
        <dbReference type="Pfam" id="PF12404"/>
    </source>
</evidence>
<dbReference type="PRINTS" id="PR00481">
    <property type="entry name" value="LAMNOPPTDASE"/>
</dbReference>
<dbReference type="AlphaFoldDB" id="A0A380A8H2"/>
<keyword evidence="3" id="KW-0645">Protease</keyword>
<dbReference type="InterPro" id="IPR011356">
    <property type="entry name" value="Leucine_aapep/pepB"/>
</dbReference>
<comment type="similarity">
    <text evidence="1">Belongs to the peptidase M17 family.</text>
</comment>
<evidence type="ECO:0000256" key="3">
    <source>
        <dbReference type="ARBA" id="ARBA00022670"/>
    </source>
</evidence>
<dbReference type="GO" id="GO:0006508">
    <property type="term" value="P:proteolysis"/>
    <property type="evidence" value="ECO:0007669"/>
    <property type="project" value="UniProtKB-KW"/>
</dbReference>
<dbReference type="InterPro" id="IPR047620">
    <property type="entry name" value="M17_PepB-like_N"/>
</dbReference>
<evidence type="ECO:0000313" key="8">
    <source>
        <dbReference type="EMBL" id="SUI75994.1"/>
    </source>
</evidence>
<keyword evidence="5" id="KW-0464">Manganese</keyword>
<dbReference type="InterPro" id="IPR000819">
    <property type="entry name" value="Peptidase_M17_C"/>
</dbReference>
<name>A0A380A8H2_9GAMM</name>
<organism evidence="8 9">
    <name type="scientific">Serratia quinivorans</name>
    <dbReference type="NCBI Taxonomy" id="137545"/>
    <lineage>
        <taxon>Bacteria</taxon>
        <taxon>Pseudomonadati</taxon>
        <taxon>Pseudomonadota</taxon>
        <taxon>Gammaproteobacteria</taxon>
        <taxon>Enterobacterales</taxon>
        <taxon>Yersiniaceae</taxon>
        <taxon>Serratia</taxon>
    </lineage>
</organism>
<dbReference type="Pfam" id="PF12404">
    <property type="entry name" value="DUF3663"/>
    <property type="match status" value="1"/>
</dbReference>
<dbReference type="SUPFAM" id="SSF53187">
    <property type="entry name" value="Zn-dependent exopeptidases"/>
    <property type="match status" value="1"/>
</dbReference>
<sequence length="261" mass="28345">MTTEFMLVTLSNQSADARWGEKALLSTGAEGMTIHLTGKDKLGSIQRAARKIDGQGIKNVKLAGDGWDLENSWAFWQGFRGPKGKRSVEWAPLPEAESKELEQRLKIVDWVRDTINMSAEELGPEQLATRAVDLMCDIGCEAVSYRITKGEDLREQNYAGIHTVGRGSDRSPVLLALDFNPTGNPEAPVFACLVGKGITFDTGGYSLKQSAFMDSMKADMGGAATITGALALAAARGLKQRVKTLPVLCRQHGQRQCFQIG</sequence>
<dbReference type="Gene3D" id="3.40.630.10">
    <property type="entry name" value="Zn peptidases"/>
    <property type="match status" value="1"/>
</dbReference>
<dbReference type="Pfam" id="PF00883">
    <property type="entry name" value="Peptidase_M17"/>
    <property type="match status" value="1"/>
</dbReference>
<dbReference type="GO" id="GO:0070006">
    <property type="term" value="F:metalloaminopeptidase activity"/>
    <property type="evidence" value="ECO:0007669"/>
    <property type="project" value="InterPro"/>
</dbReference>
<dbReference type="GO" id="GO:0030145">
    <property type="term" value="F:manganese ion binding"/>
    <property type="evidence" value="ECO:0007669"/>
    <property type="project" value="InterPro"/>
</dbReference>
<evidence type="ECO:0000259" key="6">
    <source>
        <dbReference type="Pfam" id="PF00883"/>
    </source>
</evidence>
<dbReference type="PANTHER" id="PTHR11963:SF20">
    <property type="entry name" value="PEPTIDASE B"/>
    <property type="match status" value="1"/>
</dbReference>
<gene>
    <name evidence="8" type="primary">pepB_1</name>
    <name evidence="8" type="ORF">NCTC11544_03727</name>
</gene>
<dbReference type="GO" id="GO:0005737">
    <property type="term" value="C:cytoplasm"/>
    <property type="evidence" value="ECO:0007669"/>
    <property type="project" value="InterPro"/>
</dbReference>
<feature type="domain" description="Cytosol aminopeptidase" evidence="6">
    <location>
        <begin position="110"/>
        <end position="251"/>
    </location>
</feature>